<name>A0ABW4Z6S5_9BACT</name>
<keyword evidence="2" id="KW-1185">Reference proteome</keyword>
<evidence type="ECO:0000313" key="2">
    <source>
        <dbReference type="Proteomes" id="UP001597389"/>
    </source>
</evidence>
<organism evidence="1 2">
    <name type="scientific">Rubritalea tangerina</name>
    <dbReference type="NCBI Taxonomy" id="430798"/>
    <lineage>
        <taxon>Bacteria</taxon>
        <taxon>Pseudomonadati</taxon>
        <taxon>Verrucomicrobiota</taxon>
        <taxon>Verrucomicrobiia</taxon>
        <taxon>Verrucomicrobiales</taxon>
        <taxon>Rubritaleaceae</taxon>
        <taxon>Rubritalea</taxon>
    </lineage>
</organism>
<dbReference type="RefSeq" id="WP_377089281.1">
    <property type="nucleotide sequence ID" value="NZ_JBHSJL010000014.1"/>
</dbReference>
<proteinExistence type="predicted"/>
<comment type="caution">
    <text evidence="1">The sequence shown here is derived from an EMBL/GenBank/DDBJ whole genome shotgun (WGS) entry which is preliminary data.</text>
</comment>
<protein>
    <submittedName>
        <fullName evidence="1">Uncharacterized protein</fullName>
    </submittedName>
</protein>
<dbReference type="Proteomes" id="UP001597389">
    <property type="component" value="Unassembled WGS sequence"/>
</dbReference>
<evidence type="ECO:0000313" key="1">
    <source>
        <dbReference type="EMBL" id="MFD2157654.1"/>
    </source>
</evidence>
<accession>A0ABW4Z6S5</accession>
<sequence>MKLKKLILSGLLATGTLTTLNSCVEAVALGVMAGALDEDEPEQEIPPLIMHDGPKGRYPIARPLEGTATYIRDPYTNKPVLVYGKPANSLLRSGLGGKRYYIPKLPQYPVAQAVAGKPNHFLNPYDGRTVKMSGYKPGALVASPTAGSFFYLGQ</sequence>
<dbReference type="EMBL" id="JBHUJB010000011">
    <property type="protein sequence ID" value="MFD2157654.1"/>
    <property type="molecule type" value="Genomic_DNA"/>
</dbReference>
<gene>
    <name evidence="1" type="ORF">ACFSW8_01950</name>
</gene>
<reference evidence="2" key="1">
    <citation type="journal article" date="2019" name="Int. J. Syst. Evol. Microbiol.">
        <title>The Global Catalogue of Microorganisms (GCM) 10K type strain sequencing project: providing services to taxonomists for standard genome sequencing and annotation.</title>
        <authorList>
            <consortium name="The Broad Institute Genomics Platform"/>
            <consortium name="The Broad Institute Genome Sequencing Center for Infectious Disease"/>
            <person name="Wu L."/>
            <person name="Ma J."/>
        </authorList>
    </citation>
    <scope>NUCLEOTIDE SEQUENCE [LARGE SCALE GENOMIC DNA]</scope>
    <source>
        <strain evidence="2">CCUG 57942</strain>
    </source>
</reference>